<protein>
    <recommendedName>
        <fullName evidence="4">Mobile element protein</fullName>
    </recommendedName>
</protein>
<organism evidence="2 3">
    <name type="scientific">Halorhodospira halochloris</name>
    <name type="common">Ectothiorhodospira halochloris</name>
    <dbReference type="NCBI Taxonomy" id="1052"/>
    <lineage>
        <taxon>Bacteria</taxon>
        <taxon>Pseudomonadati</taxon>
        <taxon>Pseudomonadota</taxon>
        <taxon>Gammaproteobacteria</taxon>
        <taxon>Chromatiales</taxon>
        <taxon>Ectothiorhodospiraceae</taxon>
        <taxon>Halorhodospira</taxon>
    </lineage>
</organism>
<accession>A0A2Z6EZY3</accession>
<gene>
    <name evidence="2" type="ORF">HH1059_20380</name>
</gene>
<dbReference type="Proteomes" id="UP000218890">
    <property type="component" value="Chromosome"/>
</dbReference>
<evidence type="ECO:0000313" key="2">
    <source>
        <dbReference type="EMBL" id="BBE11153.1"/>
    </source>
</evidence>
<dbReference type="KEGG" id="hhk:HH1059_20380"/>
<name>A0A2Z6EZY3_HALHR</name>
<dbReference type="AlphaFoldDB" id="A0A2Z6EZY3"/>
<keyword evidence="1" id="KW-0812">Transmembrane</keyword>
<keyword evidence="3" id="KW-1185">Reference proteome</keyword>
<evidence type="ECO:0000313" key="3">
    <source>
        <dbReference type="Proteomes" id="UP000218890"/>
    </source>
</evidence>
<feature type="transmembrane region" description="Helical" evidence="1">
    <location>
        <begin position="6"/>
        <end position="29"/>
    </location>
</feature>
<reference evidence="2" key="1">
    <citation type="submission" date="2016-02" db="EMBL/GenBank/DDBJ databases">
        <title>Halorhodospira halochloris DSM-1059 complete genome, version 2.</title>
        <authorList>
            <person name="Tsukatani Y."/>
        </authorList>
    </citation>
    <scope>NUCLEOTIDE SEQUENCE</scope>
    <source>
        <strain evidence="2">DSM 1059</strain>
    </source>
</reference>
<sequence>MQHFRFLLELIFELLGALLVAVSLVGDLIGALSEKGKNRTLGQLQRPYSPELARAGLKVTKQSGHKGSCKPKMTGSEFESVKKLLARGVPPNHVAKALGRCTAGRRRQRMLSVRFFPFSERAPTGVSNST</sequence>
<dbReference type="RefSeq" id="WP_162549506.1">
    <property type="nucleotide sequence ID" value="NZ_AP017372.2"/>
</dbReference>
<keyword evidence="1" id="KW-1133">Transmembrane helix</keyword>
<keyword evidence="1" id="KW-0472">Membrane</keyword>
<evidence type="ECO:0000256" key="1">
    <source>
        <dbReference type="SAM" id="Phobius"/>
    </source>
</evidence>
<evidence type="ECO:0008006" key="4">
    <source>
        <dbReference type="Google" id="ProtNLM"/>
    </source>
</evidence>
<dbReference type="EMBL" id="AP017372">
    <property type="protein sequence ID" value="BBE11153.1"/>
    <property type="molecule type" value="Genomic_DNA"/>
</dbReference>
<proteinExistence type="predicted"/>